<keyword evidence="2" id="KW-0808">Transferase</keyword>
<dbReference type="InterPro" id="IPR022376">
    <property type="entry name" value="PQQ_CXXCW"/>
</dbReference>
<feature type="domain" description="Rhodanese" evidence="1">
    <location>
        <begin position="94"/>
        <end position="177"/>
    </location>
</feature>
<dbReference type="InterPro" id="IPR001763">
    <property type="entry name" value="Rhodanese-like_dom"/>
</dbReference>
<gene>
    <name evidence="2" type="ORF">AMJAP_1299</name>
</gene>
<name>A0A7R6P2Q1_9GAMM</name>
<reference evidence="2 3" key="1">
    <citation type="journal article" date="2008" name="Int. J. Syst. Evol. Microbiol.">
        <title>Amphritea japonica sp. nov. and Amphritea balenae sp. nov., isolated from the sediment adjacent to sperm whale carcasses off Kagoshima, Japan.</title>
        <authorList>
            <person name="Miyazaki M."/>
            <person name="Nogi Y."/>
            <person name="Fujiwara Y."/>
            <person name="Kawato M."/>
            <person name="Nagahama T."/>
            <person name="Kubokawa K."/>
            <person name="Horikoshi K."/>
        </authorList>
    </citation>
    <scope>NUCLEOTIDE SEQUENCE [LARGE SCALE GENOMIC DNA]</scope>
    <source>
        <strain evidence="2 3">ATCC BAA-1530</strain>
    </source>
</reference>
<dbReference type="GO" id="GO:0016740">
    <property type="term" value="F:transferase activity"/>
    <property type="evidence" value="ECO:0007669"/>
    <property type="project" value="UniProtKB-KW"/>
</dbReference>
<dbReference type="InterPro" id="IPR036873">
    <property type="entry name" value="Rhodanese-like_dom_sf"/>
</dbReference>
<organism evidence="2 3">
    <name type="scientific">Amphritea japonica ATCC BAA-1530</name>
    <dbReference type="NCBI Taxonomy" id="1278309"/>
    <lineage>
        <taxon>Bacteria</taxon>
        <taxon>Pseudomonadati</taxon>
        <taxon>Pseudomonadota</taxon>
        <taxon>Gammaproteobacteria</taxon>
        <taxon>Oceanospirillales</taxon>
        <taxon>Oceanospirillaceae</taxon>
        <taxon>Amphritea</taxon>
    </lineage>
</organism>
<evidence type="ECO:0000313" key="3">
    <source>
        <dbReference type="Proteomes" id="UP000595663"/>
    </source>
</evidence>
<proteinExistence type="predicted"/>
<dbReference type="EMBL" id="AP014545">
    <property type="protein sequence ID" value="BBB25894.1"/>
    <property type="molecule type" value="Genomic_DNA"/>
</dbReference>
<dbReference type="NCBIfam" id="TIGR03865">
    <property type="entry name" value="PQQ_CXXCW"/>
    <property type="match status" value="1"/>
</dbReference>
<keyword evidence="3" id="KW-1185">Reference proteome</keyword>
<protein>
    <submittedName>
        <fullName evidence="2">Sulfurtransferase</fullName>
    </submittedName>
</protein>
<dbReference type="PROSITE" id="PS50206">
    <property type="entry name" value="RHODANESE_3"/>
    <property type="match status" value="1"/>
</dbReference>
<sequence>MLLLISLNTPGSPDKADQHWLSNYQDDPFLFNFDGYRITRYRSPTPDHAEGGQLITTAELNAKISSETPPLLINVQPLQWRQGVFLQQQPQPGIPGSRWLPNVGQGEPEQAWMDYFRDNLYQGTGGRKNLAIVLYCTADCWMSWNAVKRAYSWGYTELYWYKEGIDGWQEADLPETTLSPELFQANK</sequence>
<dbReference type="AlphaFoldDB" id="A0A7R6P2Q1"/>
<dbReference type="KEGG" id="ajp:AMJAP_1299"/>
<dbReference type="RefSeq" id="WP_019621493.1">
    <property type="nucleotide sequence ID" value="NZ_AP014545.1"/>
</dbReference>
<dbReference type="Pfam" id="PF00581">
    <property type="entry name" value="Rhodanese"/>
    <property type="match status" value="1"/>
</dbReference>
<dbReference type="CDD" id="cd00158">
    <property type="entry name" value="RHOD"/>
    <property type="match status" value="1"/>
</dbReference>
<dbReference type="OrthoDB" id="176845at2"/>
<dbReference type="Gene3D" id="3.40.250.10">
    <property type="entry name" value="Rhodanese-like domain"/>
    <property type="match status" value="1"/>
</dbReference>
<accession>A0A7R6P2Q1</accession>
<evidence type="ECO:0000259" key="1">
    <source>
        <dbReference type="PROSITE" id="PS50206"/>
    </source>
</evidence>
<dbReference type="SUPFAM" id="SSF52821">
    <property type="entry name" value="Rhodanese/Cell cycle control phosphatase"/>
    <property type="match status" value="1"/>
</dbReference>
<dbReference type="Proteomes" id="UP000595663">
    <property type="component" value="Chromosome"/>
</dbReference>
<evidence type="ECO:0000313" key="2">
    <source>
        <dbReference type="EMBL" id="BBB25894.1"/>
    </source>
</evidence>